<proteinExistence type="predicted"/>
<accession>J3YQA7</accession>
<dbReference type="RefSeq" id="WP_014887403.1">
    <property type="nucleotide sequence ID" value="NC_018417.1"/>
</dbReference>
<gene>
    <name evidence="1" type="ORF">A355_064</name>
</gene>
<dbReference type="Proteomes" id="UP000003933">
    <property type="component" value="Chromosome"/>
</dbReference>
<dbReference type="EMBL" id="CP003544">
    <property type="protein sequence ID" value="AFP84103.1"/>
    <property type="molecule type" value="Genomic_DNA"/>
</dbReference>
<dbReference type="HOGENOM" id="CLU_218648_0_0_6"/>
<reference evidence="1 2" key="1">
    <citation type="journal article" date="2012" name="Mol. Biol. Evol.">
        <title>Genome reduction and co-evolution between the primary and secondary bacterial symbionts of psyllids.</title>
        <authorList>
            <person name="Sloan D.B."/>
            <person name="Moran N.A."/>
        </authorList>
    </citation>
    <scope>NUCLEOTIDE SEQUENCE [LARGE SCALE GENOMIC DNA]</scope>
    <source>
        <strain evidence="1 2">HT</strain>
    </source>
</reference>
<name>J3YQA7_CARRU</name>
<evidence type="ECO:0000313" key="1">
    <source>
        <dbReference type="EMBL" id="AFP84103.1"/>
    </source>
</evidence>
<protein>
    <submittedName>
        <fullName evidence="1">Uncharacterized protein</fullName>
    </submittedName>
</protein>
<dbReference type="PATRIC" id="fig|1202539.3.peg.56"/>
<sequence length="42" mass="5373">MYFLKRYKKENFDIFIKRFKKIIIKKNKILKKEKNKIIKKII</sequence>
<dbReference type="AlphaFoldDB" id="J3YQA7"/>
<evidence type="ECO:0000313" key="2">
    <source>
        <dbReference type="Proteomes" id="UP000003933"/>
    </source>
</evidence>
<dbReference type="KEGG" id="crt:A355_064"/>
<organism evidence="1 2">
    <name type="scientific">Candidatus Carsonella ruddii HT isolate Thao2000</name>
    <dbReference type="NCBI Taxonomy" id="1202539"/>
    <lineage>
        <taxon>Bacteria</taxon>
        <taxon>Pseudomonadati</taxon>
        <taxon>Pseudomonadota</taxon>
        <taxon>Gammaproteobacteria</taxon>
        <taxon>Oceanospirillales</taxon>
        <taxon>Halomonadaceae</taxon>
        <taxon>Zymobacter group</taxon>
        <taxon>Candidatus Carsonella</taxon>
    </lineage>
</organism>